<feature type="domain" description="Protein kinase" evidence="8">
    <location>
        <begin position="32"/>
        <end position="315"/>
    </location>
</feature>
<evidence type="ECO:0000256" key="3">
    <source>
        <dbReference type="ARBA" id="ARBA00022741"/>
    </source>
</evidence>
<dbReference type="InterPro" id="IPR008271">
    <property type="entry name" value="Ser/Thr_kinase_AS"/>
</dbReference>
<dbReference type="PROSITE" id="PS00107">
    <property type="entry name" value="PROTEIN_KINASE_ATP"/>
    <property type="match status" value="1"/>
</dbReference>
<evidence type="ECO:0000313" key="10">
    <source>
        <dbReference type="Proteomes" id="UP000494040"/>
    </source>
</evidence>
<evidence type="ECO:0000256" key="5">
    <source>
        <dbReference type="ARBA" id="ARBA00022840"/>
    </source>
</evidence>
<dbReference type="Gene3D" id="3.30.200.20">
    <property type="entry name" value="Phosphorylase Kinase, domain 1"/>
    <property type="match status" value="1"/>
</dbReference>
<dbReference type="InterPro" id="IPR017441">
    <property type="entry name" value="Protein_kinase_ATP_BS"/>
</dbReference>
<accession>A0A8I6TEZ8</accession>
<keyword evidence="4" id="KW-0418">Kinase</keyword>
<evidence type="ECO:0000256" key="7">
    <source>
        <dbReference type="SAM" id="MobiDB-lite"/>
    </source>
</evidence>
<dbReference type="GO" id="GO:0005524">
    <property type="term" value="F:ATP binding"/>
    <property type="evidence" value="ECO:0007669"/>
    <property type="project" value="UniProtKB-UniRule"/>
</dbReference>
<dbReference type="GO" id="GO:0004674">
    <property type="term" value="F:protein serine/threonine kinase activity"/>
    <property type="evidence" value="ECO:0007669"/>
    <property type="project" value="UniProtKB-KW"/>
</dbReference>
<dbReference type="OMA" id="HTHRMAL"/>
<dbReference type="SMART" id="SM00220">
    <property type="entry name" value="S_TKc"/>
    <property type="match status" value="1"/>
</dbReference>
<evidence type="ECO:0000313" key="9">
    <source>
        <dbReference type="EnsemblMetazoa" id="XP_014251015.1"/>
    </source>
</evidence>
<dbReference type="InterPro" id="IPR011009">
    <property type="entry name" value="Kinase-like_dom_sf"/>
</dbReference>
<dbReference type="Gene3D" id="1.10.510.10">
    <property type="entry name" value="Transferase(Phosphotransferase) domain 1"/>
    <property type="match status" value="1"/>
</dbReference>
<protein>
    <recommendedName>
        <fullName evidence="8">Protein kinase domain-containing protein</fullName>
    </recommendedName>
</protein>
<dbReference type="Pfam" id="PF00069">
    <property type="entry name" value="Pkinase"/>
    <property type="match status" value="1"/>
</dbReference>
<organism evidence="9 10">
    <name type="scientific">Cimex lectularius</name>
    <name type="common">Bed bug</name>
    <name type="synonym">Acanthia lectularia</name>
    <dbReference type="NCBI Taxonomy" id="79782"/>
    <lineage>
        <taxon>Eukaryota</taxon>
        <taxon>Metazoa</taxon>
        <taxon>Ecdysozoa</taxon>
        <taxon>Arthropoda</taxon>
        <taxon>Hexapoda</taxon>
        <taxon>Insecta</taxon>
        <taxon>Pterygota</taxon>
        <taxon>Neoptera</taxon>
        <taxon>Paraneoptera</taxon>
        <taxon>Hemiptera</taxon>
        <taxon>Heteroptera</taxon>
        <taxon>Panheteroptera</taxon>
        <taxon>Cimicomorpha</taxon>
        <taxon>Cimicidae</taxon>
        <taxon>Cimex</taxon>
    </lineage>
</organism>
<keyword evidence="5 6" id="KW-0067">ATP-binding</keyword>
<evidence type="ECO:0000259" key="8">
    <source>
        <dbReference type="PROSITE" id="PS50011"/>
    </source>
</evidence>
<name>A0A8I6TEZ8_CIMLE</name>
<reference evidence="9" key="1">
    <citation type="submission" date="2022-01" db="UniProtKB">
        <authorList>
            <consortium name="EnsemblMetazoa"/>
        </authorList>
    </citation>
    <scope>IDENTIFICATION</scope>
</reference>
<dbReference type="AlphaFoldDB" id="A0A8I6TEZ8"/>
<keyword evidence="3 6" id="KW-0547">Nucleotide-binding</keyword>
<proteinExistence type="predicted"/>
<dbReference type="PANTHER" id="PTHR24055">
    <property type="entry name" value="MITOGEN-ACTIVATED PROTEIN KINASE"/>
    <property type="match status" value="1"/>
</dbReference>
<sequence>MEFEEHHCEQDEEKYHMEMELENRFGSFIHEYKVECKIGEGSFSEVLKCKDKHSGLMIAAKQLKKSFRSATHASELPELIAMRKLTKHSNILHMLESHFDPLTGKVTLVFELMDMSLYDMMKTRKRSVPEVRAKNYLYQIVKGVDHIHHHGIFHRDIKPENILVKGDLLKISDLGSIKGIYARHPYTEYISTRWYRSPECLLTTGFYGPKMDVWAIGCVFFELLTLKPLFPGSSELDQIAKINHVLGTPSPRLLAKFRKHKCRNSSVCFPAKQGTGLHQLMPFISETGRDIFKHMIVYDPDVRINVRRLMDHKYFAEFRDNEMFQAPSVSQSQQPENGAKANWRNPALLSYLTLEKRRRPKIRNKRINAKHSEVAEKASTTRVAIHKRVAAQKPISDYLPVPQQKANSIAVPQAQVSIPAPSPQPVPQPMVQESPQTQITQLVPRPNQLMIAPQPQKRLLPNTLQTNQPQITLQKTIKRANASVSSLTAKKGMVGTVKLSLPTNKVPQPAIMNPALEKLKARLNAKGTSGKSFRPPVNKLGLVNKNPHLYADPNPAR</sequence>
<evidence type="ECO:0000256" key="1">
    <source>
        <dbReference type="ARBA" id="ARBA00022527"/>
    </source>
</evidence>
<keyword evidence="10" id="KW-1185">Reference proteome</keyword>
<feature type="region of interest" description="Disordered" evidence="7">
    <location>
        <begin position="527"/>
        <end position="557"/>
    </location>
</feature>
<evidence type="ECO:0000256" key="4">
    <source>
        <dbReference type="ARBA" id="ARBA00022777"/>
    </source>
</evidence>
<dbReference type="OrthoDB" id="2158884at2759"/>
<feature type="binding site" evidence="6">
    <location>
        <position position="61"/>
    </location>
    <ligand>
        <name>ATP</name>
        <dbReference type="ChEBI" id="CHEBI:30616"/>
    </ligand>
</feature>
<keyword evidence="1" id="KW-0723">Serine/threonine-protein kinase</keyword>
<keyword evidence="2" id="KW-0808">Transferase</keyword>
<dbReference type="InterPro" id="IPR000719">
    <property type="entry name" value="Prot_kinase_dom"/>
</dbReference>
<dbReference type="KEGG" id="clec:106667533"/>
<dbReference type="EnsemblMetazoa" id="XM_014395529.2">
    <property type="protein sequence ID" value="XP_014251015.1"/>
    <property type="gene ID" value="LOC106667533"/>
</dbReference>
<dbReference type="PROSITE" id="PS00108">
    <property type="entry name" value="PROTEIN_KINASE_ST"/>
    <property type="match status" value="1"/>
</dbReference>
<dbReference type="Proteomes" id="UP000494040">
    <property type="component" value="Unassembled WGS sequence"/>
</dbReference>
<evidence type="ECO:0000256" key="2">
    <source>
        <dbReference type="ARBA" id="ARBA00022679"/>
    </source>
</evidence>
<evidence type="ECO:0000256" key="6">
    <source>
        <dbReference type="PROSITE-ProRule" id="PRU10141"/>
    </source>
</evidence>
<dbReference type="PROSITE" id="PS50011">
    <property type="entry name" value="PROTEIN_KINASE_DOM"/>
    <property type="match status" value="1"/>
</dbReference>
<dbReference type="SUPFAM" id="SSF56112">
    <property type="entry name" value="Protein kinase-like (PK-like)"/>
    <property type="match status" value="1"/>
</dbReference>
<gene>
    <name evidence="9" type="primary">106667533</name>
</gene>
<dbReference type="FunFam" id="1.10.510.10:FF:000624">
    <property type="entry name" value="Mitogen-activated protein kinase"/>
    <property type="match status" value="1"/>
</dbReference>
<dbReference type="InterPro" id="IPR050117">
    <property type="entry name" value="MAPK"/>
</dbReference>